<evidence type="ECO:0000313" key="1">
    <source>
        <dbReference type="EMBL" id="VTJ89284.1"/>
    </source>
</evidence>
<gene>
    <name evidence="1" type="ORF">MONAX_5E008845</name>
</gene>
<keyword evidence="2" id="KW-1185">Reference proteome</keyword>
<evidence type="ECO:0000313" key="2">
    <source>
        <dbReference type="Proteomes" id="UP000335636"/>
    </source>
</evidence>
<dbReference type="AlphaFoldDB" id="A0A5E4D4Y8"/>
<organism evidence="1 2">
    <name type="scientific">Marmota monax</name>
    <name type="common">Woodchuck</name>
    <dbReference type="NCBI Taxonomy" id="9995"/>
    <lineage>
        <taxon>Eukaryota</taxon>
        <taxon>Metazoa</taxon>
        <taxon>Chordata</taxon>
        <taxon>Craniata</taxon>
        <taxon>Vertebrata</taxon>
        <taxon>Euteleostomi</taxon>
        <taxon>Mammalia</taxon>
        <taxon>Eutheria</taxon>
        <taxon>Euarchontoglires</taxon>
        <taxon>Glires</taxon>
        <taxon>Rodentia</taxon>
        <taxon>Sciuromorpha</taxon>
        <taxon>Sciuridae</taxon>
        <taxon>Xerinae</taxon>
        <taxon>Marmotini</taxon>
        <taxon>Marmota</taxon>
    </lineage>
</organism>
<proteinExistence type="predicted"/>
<dbReference type="Proteomes" id="UP000335636">
    <property type="component" value="Unassembled WGS sequence"/>
</dbReference>
<dbReference type="EMBL" id="CABDUW010003469">
    <property type="protein sequence ID" value="VTJ89284.1"/>
    <property type="molecule type" value="Genomic_DNA"/>
</dbReference>
<name>A0A5E4D4Y8_MARMO</name>
<accession>A0A5E4D4Y8</accession>
<reference evidence="1" key="1">
    <citation type="submission" date="2019-04" db="EMBL/GenBank/DDBJ databases">
        <authorList>
            <person name="Alioto T."/>
            <person name="Alioto T."/>
        </authorList>
    </citation>
    <scope>NUCLEOTIDE SEQUENCE [LARGE SCALE GENOMIC DNA]</scope>
</reference>
<protein>
    <submittedName>
        <fullName evidence="1">Uncharacterized protein</fullName>
    </submittedName>
</protein>
<feature type="non-terminal residue" evidence="1">
    <location>
        <position position="67"/>
    </location>
</feature>
<sequence>MSSSNDQDYIPFLQRNNSDLPEMTSSDLKTFPEGAVLSFHNICYQEKVKSGFLFVGKQLRKNYYQIS</sequence>
<comment type="caution">
    <text evidence="1">The sequence shown here is derived from an EMBL/GenBank/DDBJ whole genome shotgun (WGS) entry which is preliminary data.</text>
</comment>